<dbReference type="PaxDb" id="3702-AT2G12170.1"/>
<dbReference type="HOGENOM" id="CLU_2375700_0_0_1"/>
<name>F4ISD8_ARATH</name>
<evidence type="ECO:0000313" key="3">
    <source>
        <dbReference type="Proteomes" id="UP000006548"/>
    </source>
</evidence>
<accession>F4ISD8</accession>
<evidence type="ECO:0000313" key="1">
    <source>
        <dbReference type="Araport" id="AT2G12170"/>
    </source>
</evidence>
<dbReference type="AlphaFoldDB" id="F4ISD8"/>
<dbReference type="FunCoup" id="F4ISD8">
    <property type="interactions" value="3"/>
</dbReference>
<evidence type="ECO:0000313" key="2">
    <source>
        <dbReference type="EMBL" id="AEC06191.2"/>
    </source>
</evidence>
<proteinExistence type="predicted"/>
<dbReference type="KEGG" id="ath:AT2G12170"/>
<dbReference type="Proteomes" id="UP000006548">
    <property type="component" value="Chromosome 2"/>
</dbReference>
<dbReference type="InParanoid" id="F4ISD8"/>
<dbReference type="GeneID" id="815687"/>
<reference evidence="2 3" key="1">
    <citation type="journal article" date="1999" name="Nature">
        <title>Sequence and analysis of chromosome 2 of the plant Arabidopsis thaliana.</title>
        <authorList>
            <person name="Lin X."/>
            <person name="Kaul S."/>
            <person name="Rounsley S."/>
            <person name="Shea T.P."/>
            <person name="Benito M.I."/>
            <person name="Town C.D."/>
            <person name="Fujii C.Y."/>
            <person name="Mason T."/>
            <person name="Bowman C.L."/>
            <person name="Barnstead M."/>
            <person name="Feldblyum T.V."/>
            <person name="Buell C.R."/>
            <person name="Ketchum K.A."/>
            <person name="Lee J."/>
            <person name="Ronning C.M."/>
            <person name="Koo H.L."/>
            <person name="Moffat K.S."/>
            <person name="Cronin L.A."/>
            <person name="Shen M."/>
            <person name="Pai G."/>
            <person name="Van Aken S."/>
            <person name="Umayam L."/>
            <person name="Tallon L.J."/>
            <person name="Gill J.E."/>
            <person name="Adams M.D."/>
            <person name="Carrera A.J."/>
            <person name="Creasy T.H."/>
            <person name="Goodman H.M."/>
            <person name="Somerville C.R."/>
            <person name="Copenhaver G.P."/>
            <person name="Preuss D."/>
            <person name="Nierman W.C."/>
            <person name="White O."/>
            <person name="Eisen J.A."/>
            <person name="Salzberg S.L."/>
            <person name="Fraser C.M."/>
            <person name="Venter J.C."/>
        </authorList>
    </citation>
    <scope>NUCLEOTIDE SEQUENCE [LARGE SCALE GENOMIC DNA]</scope>
    <source>
        <strain evidence="3">cv. Columbia</strain>
    </source>
</reference>
<dbReference type="TAIR" id="AT2G12170"/>
<organism evidence="2 3">
    <name type="scientific">Arabidopsis thaliana</name>
    <name type="common">Mouse-ear cress</name>
    <dbReference type="NCBI Taxonomy" id="3702"/>
    <lineage>
        <taxon>Eukaryota</taxon>
        <taxon>Viridiplantae</taxon>
        <taxon>Streptophyta</taxon>
        <taxon>Embryophyta</taxon>
        <taxon>Tracheophyta</taxon>
        <taxon>Spermatophyta</taxon>
        <taxon>Magnoliopsida</taxon>
        <taxon>eudicotyledons</taxon>
        <taxon>Gunneridae</taxon>
        <taxon>Pentapetalae</taxon>
        <taxon>rosids</taxon>
        <taxon>malvids</taxon>
        <taxon>Brassicales</taxon>
        <taxon>Brassicaceae</taxon>
        <taxon>Camelineae</taxon>
        <taxon>Arabidopsis</taxon>
    </lineage>
</organism>
<reference evidence="3" key="2">
    <citation type="journal article" date="2017" name="Plant J.">
        <title>Araport11: a complete reannotation of the Arabidopsis thaliana reference genome.</title>
        <authorList>
            <person name="Cheng C.Y."/>
            <person name="Krishnakumar V."/>
            <person name="Chan A.P."/>
            <person name="Thibaud-Nissen F."/>
            <person name="Schobel S."/>
            <person name="Town C.D."/>
        </authorList>
    </citation>
    <scope>GENOME REANNOTATION</scope>
    <source>
        <strain evidence="3">cv. Columbia</strain>
    </source>
</reference>
<keyword evidence="3" id="KW-1185">Reference proteome</keyword>
<dbReference type="Araport" id="AT2G12170"/>
<protein>
    <submittedName>
        <fullName evidence="2">Uncharacterized protein</fullName>
    </submittedName>
</protein>
<sequence length="82" mass="9585">MAEKEKRVLRVSPRRKLSSTKATVELDKQYKCCSDGRSYLCQETTYGKNELQKLKDLWILIMAKQHFFKPLLPGFHCHLPSS</sequence>
<gene>
    <name evidence="1 2" type="ordered locus">At2g12170</name>
    <name evidence="2" type="ORF">F23M2.37</name>
</gene>
<dbReference type="EMBL" id="CP002685">
    <property type="protein sequence ID" value="AEC06191.2"/>
    <property type="molecule type" value="Genomic_DNA"/>
</dbReference>